<dbReference type="InterPro" id="IPR000073">
    <property type="entry name" value="AB_hydrolase_1"/>
</dbReference>
<protein>
    <recommendedName>
        <fullName evidence="1">AB hydrolase-1 domain-containing protein</fullName>
    </recommendedName>
</protein>
<comment type="caution">
    <text evidence="2">The sequence shown here is derived from an EMBL/GenBank/DDBJ whole genome shotgun (WGS) entry which is preliminary data.</text>
</comment>
<accession>A0A225AF51</accession>
<evidence type="ECO:0000313" key="2">
    <source>
        <dbReference type="EMBL" id="OKL59932.1"/>
    </source>
</evidence>
<keyword evidence="3" id="KW-1185">Reference proteome</keyword>
<reference evidence="2 3" key="1">
    <citation type="submission" date="2015-06" db="EMBL/GenBank/DDBJ databases">
        <title>Talaromyces atroroseus IBT 11181 draft genome.</title>
        <authorList>
            <person name="Rasmussen K.B."/>
            <person name="Rasmussen S."/>
            <person name="Petersen B."/>
            <person name="Sicheritz-Ponten T."/>
            <person name="Mortensen U.H."/>
            <person name="Thrane U."/>
        </authorList>
    </citation>
    <scope>NUCLEOTIDE SEQUENCE [LARGE SCALE GENOMIC DNA]</scope>
    <source>
        <strain evidence="2 3">IBT 11181</strain>
    </source>
</reference>
<sequence length="254" mass="27129">MSKPAIVIVPGSFTGPEFYDSLSSILQKEHGFEVIVGALQSASRSPPEKPATLQEDAAYFRGIVEALSSQGKDIVIVGHSFGGAVATQSVKSVTKPERQAAGADAGGAVRMVYLASVLPDIGQAPLEAMGGQLGQNIKILGDFMHIDADAAAPVFFPGLPSDVALDLARKLKCQSTLSFLDPPNYTAVDHVPVTYIYTTKDNIIPVEYQQVWVEKLKQRNAKKVSTVTIDEHHYAPTLAPEVTAKAIVEAITQD</sequence>
<dbReference type="RefSeq" id="XP_020120053.1">
    <property type="nucleotide sequence ID" value="XM_020267166.1"/>
</dbReference>
<dbReference type="OrthoDB" id="1263307at2759"/>
<evidence type="ECO:0000313" key="3">
    <source>
        <dbReference type="Proteomes" id="UP000214365"/>
    </source>
</evidence>
<name>A0A225AF51_TALAT</name>
<gene>
    <name evidence="2" type="ORF">UA08_04852</name>
</gene>
<dbReference type="PANTHER" id="PTHR37017:SF13">
    <property type="entry name" value="AB HYDROLASE-1 DOMAIN-CONTAINING PROTEIN"/>
    <property type="match status" value="1"/>
</dbReference>
<dbReference type="GeneID" id="31004607"/>
<dbReference type="Proteomes" id="UP000214365">
    <property type="component" value="Unassembled WGS sequence"/>
</dbReference>
<dbReference type="AlphaFoldDB" id="A0A225AF51"/>
<feature type="domain" description="AB hydrolase-1" evidence="1">
    <location>
        <begin position="6"/>
        <end position="246"/>
    </location>
</feature>
<dbReference type="InterPro" id="IPR052897">
    <property type="entry name" value="Sec-Metab_Biosynth_Hydrolase"/>
</dbReference>
<dbReference type="Pfam" id="PF12697">
    <property type="entry name" value="Abhydrolase_6"/>
    <property type="match status" value="1"/>
</dbReference>
<dbReference type="InterPro" id="IPR029058">
    <property type="entry name" value="AB_hydrolase_fold"/>
</dbReference>
<dbReference type="Gene3D" id="3.40.50.1820">
    <property type="entry name" value="alpha/beta hydrolase"/>
    <property type="match status" value="1"/>
</dbReference>
<dbReference type="PANTHER" id="PTHR37017">
    <property type="entry name" value="AB HYDROLASE-1 DOMAIN-CONTAINING PROTEIN-RELATED"/>
    <property type="match status" value="1"/>
</dbReference>
<dbReference type="STRING" id="1441469.A0A225AF51"/>
<evidence type="ECO:0000259" key="1">
    <source>
        <dbReference type="Pfam" id="PF12697"/>
    </source>
</evidence>
<proteinExistence type="predicted"/>
<dbReference type="EMBL" id="LFMY01000006">
    <property type="protein sequence ID" value="OKL59932.1"/>
    <property type="molecule type" value="Genomic_DNA"/>
</dbReference>
<organism evidence="2 3">
    <name type="scientific">Talaromyces atroroseus</name>
    <dbReference type="NCBI Taxonomy" id="1441469"/>
    <lineage>
        <taxon>Eukaryota</taxon>
        <taxon>Fungi</taxon>
        <taxon>Dikarya</taxon>
        <taxon>Ascomycota</taxon>
        <taxon>Pezizomycotina</taxon>
        <taxon>Eurotiomycetes</taxon>
        <taxon>Eurotiomycetidae</taxon>
        <taxon>Eurotiales</taxon>
        <taxon>Trichocomaceae</taxon>
        <taxon>Talaromyces</taxon>
        <taxon>Talaromyces sect. Trachyspermi</taxon>
    </lineage>
</organism>
<dbReference type="SUPFAM" id="SSF53474">
    <property type="entry name" value="alpha/beta-Hydrolases"/>
    <property type="match status" value="1"/>
</dbReference>